<reference evidence="6 7" key="1">
    <citation type="submission" date="2018-06" db="EMBL/GenBank/DDBJ databases">
        <title>WGS assembly of Brassica rapa FPsc.</title>
        <authorList>
            <person name="Bowman J."/>
            <person name="Kohchi T."/>
            <person name="Yamato K."/>
            <person name="Jenkins J."/>
            <person name="Shu S."/>
            <person name="Ishizaki K."/>
            <person name="Yamaoka S."/>
            <person name="Nishihama R."/>
            <person name="Nakamura Y."/>
            <person name="Berger F."/>
            <person name="Adam C."/>
            <person name="Aki S."/>
            <person name="Althoff F."/>
            <person name="Araki T."/>
            <person name="Arteaga-Vazquez M."/>
            <person name="Balasubrmanian S."/>
            <person name="Bauer D."/>
            <person name="Boehm C."/>
            <person name="Briginshaw L."/>
            <person name="Caballero-Perez J."/>
            <person name="Catarino B."/>
            <person name="Chen F."/>
            <person name="Chiyoda S."/>
            <person name="Chovatia M."/>
            <person name="Davies K."/>
            <person name="Delmans M."/>
            <person name="Demura T."/>
            <person name="Dierschke T."/>
            <person name="Dolan L."/>
            <person name="Dorantes-Acosta A."/>
            <person name="Eklund D."/>
            <person name="Florent S."/>
            <person name="Flores-Sandoval E."/>
            <person name="Fujiyama A."/>
            <person name="Fukuzawa H."/>
            <person name="Galik B."/>
            <person name="Grimanelli D."/>
            <person name="Grimwood J."/>
            <person name="Grossniklaus U."/>
            <person name="Hamada T."/>
            <person name="Haseloff J."/>
            <person name="Hetherington A."/>
            <person name="Higo A."/>
            <person name="Hirakawa Y."/>
            <person name="Hundley H."/>
            <person name="Ikeda Y."/>
            <person name="Inoue K."/>
            <person name="Inoue S."/>
            <person name="Ishida S."/>
            <person name="Jia Q."/>
            <person name="Kakita M."/>
            <person name="Kanazawa T."/>
            <person name="Kawai Y."/>
            <person name="Kawashima T."/>
            <person name="Kennedy M."/>
            <person name="Kinose K."/>
            <person name="Kinoshita T."/>
            <person name="Kohara Y."/>
            <person name="Koide E."/>
            <person name="Komatsu K."/>
            <person name="Kopischke S."/>
            <person name="Kubo M."/>
            <person name="Kyozuka J."/>
            <person name="Lagercrantz U."/>
            <person name="Lin S."/>
            <person name="Lindquist E."/>
            <person name="Lipzen A."/>
            <person name="Lu C."/>
            <person name="Luna E."/>
            <person name="Martienssen R."/>
            <person name="Minamino N."/>
            <person name="Mizutani M."/>
            <person name="Mizutani M."/>
            <person name="Mochizuki N."/>
            <person name="Monte I."/>
            <person name="Mosher R."/>
            <person name="Nagasaki H."/>
            <person name="Nakagami H."/>
            <person name="Naramoto S."/>
            <person name="Nishitani K."/>
            <person name="Ohtani M."/>
            <person name="Okamoto T."/>
            <person name="Okumura M."/>
            <person name="Phillips J."/>
            <person name="Pollak B."/>
            <person name="Reinders A."/>
            <person name="Roevekamp M."/>
            <person name="Sano R."/>
            <person name="Sawa S."/>
            <person name="Schmid M."/>
            <person name="Shirakawa M."/>
            <person name="Solano R."/>
            <person name="Spunde A."/>
            <person name="Suetsugu N."/>
            <person name="Sugano S."/>
            <person name="Sugiyama A."/>
            <person name="Sun R."/>
            <person name="Suzuki Y."/>
            <person name="Takenaka M."/>
            <person name="Takezawa D."/>
            <person name="Tomogane H."/>
            <person name="Tsuzuki M."/>
            <person name="Ueda T."/>
            <person name="Umeda M."/>
            <person name="Ward J."/>
            <person name="Watanabe Y."/>
            <person name="Yazaki K."/>
            <person name="Yokoyama R."/>
            <person name="Yoshitake Y."/>
            <person name="Yotsui I."/>
            <person name="Zachgo S."/>
            <person name="Schmutz J."/>
        </authorList>
    </citation>
    <scope>NUCLEOTIDE SEQUENCE [LARGE SCALE GENOMIC DNA]</scope>
    <source>
        <strain evidence="7">cv. B-3</strain>
    </source>
</reference>
<protein>
    <recommendedName>
        <fullName evidence="8">Mon2/Sec7/BIG1-like dimerisation and cyclophilin-binding domain-containing protein</fullName>
    </recommendedName>
</protein>
<keyword evidence="1" id="KW-0813">Transport</keyword>
<accession>A0A398AML0</accession>
<evidence type="ECO:0000313" key="6">
    <source>
        <dbReference type="EMBL" id="RID76563.1"/>
    </source>
</evidence>
<dbReference type="Proteomes" id="UP000264353">
    <property type="component" value="Chromosome A2"/>
</dbReference>
<dbReference type="GO" id="GO:0015031">
    <property type="term" value="P:protein transport"/>
    <property type="evidence" value="ECO:0007669"/>
    <property type="project" value="UniProtKB-KW"/>
</dbReference>
<dbReference type="AlphaFoldDB" id="A0A398AML0"/>
<feature type="domain" description="Mon2/Sec7/BIG1-like dimerisation and cyclophilin-binding" evidence="5">
    <location>
        <begin position="3"/>
        <end position="169"/>
    </location>
</feature>
<evidence type="ECO:0000259" key="5">
    <source>
        <dbReference type="Pfam" id="PF16213"/>
    </source>
</evidence>
<evidence type="ECO:0000256" key="2">
    <source>
        <dbReference type="ARBA" id="ARBA00022927"/>
    </source>
</evidence>
<dbReference type="Pfam" id="PF12783">
    <property type="entry name" value="Sec7-like_HUS"/>
    <property type="match status" value="1"/>
</dbReference>
<feature type="domain" description="Mon2/Sec7/BIG1-like HUS" evidence="3">
    <location>
        <begin position="244"/>
        <end position="384"/>
    </location>
</feature>
<name>A0A398AML0_BRACM</name>
<dbReference type="SUPFAM" id="SSF48371">
    <property type="entry name" value="ARM repeat"/>
    <property type="match status" value="1"/>
</dbReference>
<feature type="domain" description="Mon2 C-terminal" evidence="4">
    <location>
        <begin position="575"/>
        <end position="858"/>
    </location>
</feature>
<dbReference type="InterPro" id="IPR032691">
    <property type="entry name" value="Mon2/Sec7/BIG1-like_HUS"/>
</dbReference>
<dbReference type="Pfam" id="PF16206">
    <property type="entry name" value="Mon2_C"/>
    <property type="match status" value="1"/>
</dbReference>
<proteinExistence type="predicted"/>
<dbReference type="PANTHER" id="PTHR34199:SF4">
    <property type="entry name" value="ARM REPEAT SUPERFAMILY PROTEIN"/>
    <property type="match status" value="1"/>
</dbReference>
<evidence type="ECO:0008006" key="8">
    <source>
        <dbReference type="Google" id="ProtNLM"/>
    </source>
</evidence>
<dbReference type="Pfam" id="PF16213">
    <property type="entry name" value="DCB"/>
    <property type="match status" value="1"/>
</dbReference>
<evidence type="ECO:0000259" key="4">
    <source>
        <dbReference type="Pfam" id="PF16206"/>
    </source>
</evidence>
<gene>
    <name evidence="6" type="ORF">BRARA_B03528</name>
</gene>
<sequence length="930" mass="103867">MALVAALEADLRALSAEARRRYPAVKDGAEHAILKLRSSSSASDLSSNEDILRIFLMACGVRNTKLSVIGLSCLQKLISHDAVEPSSLKEILDTLKDHSEMAEENIQLKTLQTILIIFQSRLHPETEEIMVLGLSICLRLLDNNRLPSVYNTAAATFRQAVAMIFDQVVSAESLPMLKYGSSSQTARTGSVTGDLSQNINSSESLEKDVISGRSTMRDTLSETGKLGLRLLEDLTASAAGGSAAWLHVTSLPRTFSLELIEFVLSNYISVFKILLPYEQVLRHQICSLLMTSLRTSSELEGEMVEPYFRRLVLRSVAHIIRLYSSSLITECEVFLNMLVKATFLDLPLWHRILVLEILRGFCVEARTLRILFQNFDMNPKNTNVVESMVKALARVVSSIQSLLAFVKNSIFNGSKEVSLAAINCLQTAVVSHCVKGNLQLRYLNSVMDVYELVFQKSSSYTGDTASKVKQEILHGLGELYVQSLKMFDDKMYMQLLGIIDLAIKQAIISSETFETEFGHVPPVLRHVLEILPSLGPPEHLSSMWLILLREFLHYLPRVDSPLPNEEGEIEQSTTGHRASSVVSEHKADYSPDKTIPATRITSNMFAEKLIPALVELLLRAPAVEKYILFPEVIQNLRRCMMTRRDNPDGSLWKVAAEGFNRLLVEDVKICSVGGDTDLKTSKTARIRIWKEIGDVYEIFLVGYCGRALSSNSLPPAALKANETLEMALVDGLGDIILKSSVDAPREVLERLVSTLDRCASRTCSLPIETVELMPAHCSRFSLKCLQKLFSLSSFGSETENWHTTRAEVSRISIITLMERCEFILSRLLIDENNLDNRPIPTARLEEITFALQELDRLTIHPEAASVLPLQPYLKTILREDNHDARAHLLVLFPSLCENVLSRETRVRELVQVLLRAVATELGLEKVSLSS</sequence>
<evidence type="ECO:0000259" key="3">
    <source>
        <dbReference type="Pfam" id="PF12783"/>
    </source>
</evidence>
<dbReference type="PANTHER" id="PTHR34199">
    <property type="entry name" value="NUMOD3 MOTIF FAMILY PROTEIN, EXPRESSED"/>
    <property type="match status" value="1"/>
</dbReference>
<keyword evidence="2" id="KW-0653">Protein transport</keyword>
<dbReference type="InterPro" id="IPR032817">
    <property type="entry name" value="Mon2_C"/>
</dbReference>
<evidence type="ECO:0000313" key="7">
    <source>
        <dbReference type="Proteomes" id="UP000264353"/>
    </source>
</evidence>
<dbReference type="EMBL" id="CM010629">
    <property type="protein sequence ID" value="RID76563.1"/>
    <property type="molecule type" value="Genomic_DNA"/>
</dbReference>
<evidence type="ECO:0000256" key="1">
    <source>
        <dbReference type="ARBA" id="ARBA00022448"/>
    </source>
</evidence>
<organism evidence="6 7">
    <name type="scientific">Brassica campestris</name>
    <name type="common">Field mustard</name>
    <dbReference type="NCBI Taxonomy" id="3711"/>
    <lineage>
        <taxon>Eukaryota</taxon>
        <taxon>Viridiplantae</taxon>
        <taxon>Streptophyta</taxon>
        <taxon>Embryophyta</taxon>
        <taxon>Tracheophyta</taxon>
        <taxon>Spermatophyta</taxon>
        <taxon>Magnoliopsida</taxon>
        <taxon>eudicotyledons</taxon>
        <taxon>Gunneridae</taxon>
        <taxon>Pentapetalae</taxon>
        <taxon>rosids</taxon>
        <taxon>malvids</taxon>
        <taxon>Brassicales</taxon>
        <taxon>Brassicaceae</taxon>
        <taxon>Brassiceae</taxon>
        <taxon>Brassica</taxon>
    </lineage>
</organism>
<dbReference type="InterPro" id="IPR032629">
    <property type="entry name" value="DCB_dom"/>
</dbReference>
<dbReference type="InterPro" id="IPR016024">
    <property type="entry name" value="ARM-type_fold"/>
</dbReference>